<dbReference type="InterPro" id="IPR017907">
    <property type="entry name" value="Znf_RING_CS"/>
</dbReference>
<dbReference type="Pfam" id="PF15227">
    <property type="entry name" value="zf-C3HC4_4"/>
    <property type="match status" value="1"/>
</dbReference>
<evidence type="ECO:0000256" key="1">
    <source>
        <dbReference type="ARBA" id="ARBA00022723"/>
    </source>
</evidence>
<dbReference type="Gene3D" id="3.30.40.10">
    <property type="entry name" value="Zinc/RING finger domain, C3HC4 (zinc finger)"/>
    <property type="match status" value="1"/>
</dbReference>
<dbReference type="Pfam" id="PF00643">
    <property type="entry name" value="zf-B_box"/>
    <property type="match status" value="1"/>
</dbReference>
<dbReference type="PROSITE" id="PS00518">
    <property type="entry name" value="ZF_RING_1"/>
    <property type="match status" value="1"/>
</dbReference>
<dbReference type="EMBL" id="JAIPUX010000439">
    <property type="protein sequence ID" value="KAH0630459.1"/>
    <property type="molecule type" value="Genomic_DNA"/>
</dbReference>
<dbReference type="SUPFAM" id="SSF57850">
    <property type="entry name" value="RING/U-box"/>
    <property type="match status" value="1"/>
</dbReference>
<evidence type="ECO:0000256" key="5">
    <source>
        <dbReference type="SAM" id="Coils"/>
    </source>
</evidence>
<dbReference type="InterPro" id="IPR001841">
    <property type="entry name" value="Znf_RING"/>
</dbReference>
<dbReference type="Proteomes" id="UP000826234">
    <property type="component" value="Unassembled WGS sequence"/>
</dbReference>
<reference evidence="8 9" key="1">
    <citation type="journal article" date="2022" name="Gigascience">
        <title>A chromosome-level genome assembly and annotation of the desert horned lizard, Phrynosoma platyrhinos, provides insight into chromosomal rearrangements among reptiles.</title>
        <authorList>
            <person name="Koochekian N."/>
            <person name="Ascanio A."/>
            <person name="Farleigh K."/>
            <person name="Card D.C."/>
            <person name="Schield D.R."/>
            <person name="Castoe T.A."/>
            <person name="Jezkova T."/>
        </authorList>
    </citation>
    <scope>NUCLEOTIDE SEQUENCE [LARGE SCALE GENOMIC DNA]</scope>
    <source>
        <strain evidence="8">NK-2021</strain>
    </source>
</reference>
<dbReference type="SMART" id="SM00336">
    <property type="entry name" value="BBOX"/>
    <property type="match status" value="1"/>
</dbReference>
<dbReference type="InterPro" id="IPR050143">
    <property type="entry name" value="TRIM/RBCC"/>
</dbReference>
<evidence type="ECO:0000259" key="7">
    <source>
        <dbReference type="PROSITE" id="PS50119"/>
    </source>
</evidence>
<dbReference type="InterPro" id="IPR013083">
    <property type="entry name" value="Znf_RING/FYVE/PHD"/>
</dbReference>
<evidence type="ECO:0000256" key="3">
    <source>
        <dbReference type="ARBA" id="ARBA00022833"/>
    </source>
</evidence>
<feature type="coiled-coil region" evidence="5">
    <location>
        <begin position="192"/>
        <end position="219"/>
    </location>
</feature>
<feature type="domain" description="B box-type" evidence="7">
    <location>
        <begin position="143"/>
        <end position="184"/>
    </location>
</feature>
<keyword evidence="2 4" id="KW-0863">Zinc-finger</keyword>
<feature type="domain" description="RING-type" evidence="6">
    <location>
        <begin position="66"/>
        <end position="107"/>
    </location>
</feature>
<dbReference type="InterPro" id="IPR000315">
    <property type="entry name" value="Znf_B-box"/>
</dbReference>
<dbReference type="Gene3D" id="3.30.160.60">
    <property type="entry name" value="Classic Zinc Finger"/>
    <property type="match status" value="1"/>
</dbReference>
<dbReference type="PANTHER" id="PTHR24103">
    <property type="entry name" value="E3 UBIQUITIN-PROTEIN LIGASE TRIM"/>
    <property type="match status" value="1"/>
</dbReference>
<proteinExistence type="predicted"/>
<dbReference type="SUPFAM" id="SSF57845">
    <property type="entry name" value="B-box zinc-binding domain"/>
    <property type="match status" value="1"/>
</dbReference>
<dbReference type="PROSITE" id="PS50119">
    <property type="entry name" value="ZF_BBOX"/>
    <property type="match status" value="1"/>
</dbReference>
<accession>A0ABQ7TL98</accession>
<dbReference type="SMART" id="SM00184">
    <property type="entry name" value="RING"/>
    <property type="match status" value="1"/>
</dbReference>
<keyword evidence="3" id="KW-0862">Zinc</keyword>
<evidence type="ECO:0000256" key="4">
    <source>
        <dbReference type="PROSITE-ProRule" id="PRU00024"/>
    </source>
</evidence>
<dbReference type="PROSITE" id="PS50089">
    <property type="entry name" value="ZF_RING_2"/>
    <property type="match status" value="1"/>
</dbReference>
<dbReference type="CDD" id="cd19762">
    <property type="entry name" value="Bbox2_TRIM7-like"/>
    <property type="match status" value="1"/>
</dbReference>
<keyword evidence="9" id="KW-1185">Reference proteome</keyword>
<evidence type="ECO:0000259" key="6">
    <source>
        <dbReference type="PROSITE" id="PS50089"/>
    </source>
</evidence>
<gene>
    <name evidence="8" type="ORF">JD844_013500</name>
</gene>
<feature type="coiled-coil region" evidence="5">
    <location>
        <begin position="253"/>
        <end position="291"/>
    </location>
</feature>
<evidence type="ECO:0000256" key="2">
    <source>
        <dbReference type="ARBA" id="ARBA00022771"/>
    </source>
</evidence>
<sequence length="350" mass="40669">MKFFQLFPGFTLDFTAGRFLHISFRGISWKPNTAEKRKLAGFLLPRRKATMAGESPVKGLCEETTCPLCLDFFTDPVTIDCGHNFCQACLSHCWGASEGEVSCPQCRETIQQRAFKPNRQLANVAELVKKLQEGKKREGAKEGKKGACKIHQEPLKLFCREDETPICVVCDRAKEHQGHNILPMEEAFQEYKEKTKIHLESLREKREELKDQKYVQELRRQDYQTQLELEKMKIKSLFESMQRFLEEKQHLCLAQLEDLEKEIEKRQEKTLTKLSEEISRLSLLITEMEEKCLQSASEFLQDIRNSLIRCEKNLVGYVADVYANLEERLRITSQKTSALQKVTEFYKGNV</sequence>
<keyword evidence="1" id="KW-0479">Metal-binding</keyword>
<keyword evidence="5" id="KW-0175">Coiled coil</keyword>
<evidence type="ECO:0000313" key="9">
    <source>
        <dbReference type="Proteomes" id="UP000826234"/>
    </source>
</evidence>
<organism evidence="8 9">
    <name type="scientific">Phrynosoma platyrhinos</name>
    <name type="common">Desert horned lizard</name>
    <dbReference type="NCBI Taxonomy" id="52577"/>
    <lineage>
        <taxon>Eukaryota</taxon>
        <taxon>Metazoa</taxon>
        <taxon>Chordata</taxon>
        <taxon>Craniata</taxon>
        <taxon>Vertebrata</taxon>
        <taxon>Euteleostomi</taxon>
        <taxon>Lepidosauria</taxon>
        <taxon>Squamata</taxon>
        <taxon>Bifurcata</taxon>
        <taxon>Unidentata</taxon>
        <taxon>Episquamata</taxon>
        <taxon>Toxicofera</taxon>
        <taxon>Iguania</taxon>
        <taxon>Phrynosomatidae</taxon>
        <taxon>Phrynosomatinae</taxon>
        <taxon>Phrynosoma</taxon>
    </lineage>
</organism>
<protein>
    <recommendedName>
        <fullName evidence="10">Zinc finger protein RFP-like</fullName>
    </recommendedName>
</protein>
<dbReference type="CDD" id="cd16594">
    <property type="entry name" value="RING-HC_TRIM7-like_C-IV"/>
    <property type="match status" value="1"/>
</dbReference>
<comment type="caution">
    <text evidence="8">The sequence shown here is derived from an EMBL/GenBank/DDBJ whole genome shotgun (WGS) entry which is preliminary data.</text>
</comment>
<evidence type="ECO:0008006" key="10">
    <source>
        <dbReference type="Google" id="ProtNLM"/>
    </source>
</evidence>
<name>A0ABQ7TL98_PHRPL</name>
<evidence type="ECO:0000313" key="8">
    <source>
        <dbReference type="EMBL" id="KAH0630459.1"/>
    </source>
</evidence>